<evidence type="ECO:0000313" key="2">
    <source>
        <dbReference type="Proteomes" id="UP001300692"/>
    </source>
</evidence>
<proteinExistence type="predicted"/>
<dbReference type="Proteomes" id="UP001300692">
    <property type="component" value="Unassembled WGS sequence"/>
</dbReference>
<organism evidence="1 2">
    <name type="scientific">Reichenbachiella ulvae</name>
    <dbReference type="NCBI Taxonomy" id="2980104"/>
    <lineage>
        <taxon>Bacteria</taxon>
        <taxon>Pseudomonadati</taxon>
        <taxon>Bacteroidota</taxon>
        <taxon>Cytophagia</taxon>
        <taxon>Cytophagales</taxon>
        <taxon>Reichenbachiellaceae</taxon>
        <taxon>Reichenbachiella</taxon>
    </lineage>
</organism>
<name>A0ABT3CTH1_9BACT</name>
<dbReference type="EMBL" id="JAOYOD010000001">
    <property type="protein sequence ID" value="MCV9387010.1"/>
    <property type="molecule type" value="Genomic_DNA"/>
</dbReference>
<dbReference type="SUPFAM" id="SSF81296">
    <property type="entry name" value="E set domains"/>
    <property type="match status" value="2"/>
</dbReference>
<dbReference type="InterPro" id="IPR014756">
    <property type="entry name" value="Ig_E-set"/>
</dbReference>
<dbReference type="InterPro" id="IPR013783">
    <property type="entry name" value="Ig-like_fold"/>
</dbReference>
<reference evidence="1 2" key="1">
    <citation type="submission" date="2022-10" db="EMBL/GenBank/DDBJ databases">
        <title>Comparative genomics and taxonomic characterization of three novel marine species of genus Reichenbachiella exhibiting antioxidant and polysaccharide degradation activities.</title>
        <authorList>
            <person name="Muhammad N."/>
            <person name="Lee Y.-J."/>
            <person name="Ko J."/>
            <person name="Kim S.-G."/>
        </authorList>
    </citation>
    <scope>NUCLEOTIDE SEQUENCE [LARGE SCALE GENOMIC DNA]</scope>
    <source>
        <strain evidence="1 2">ABR2-5</strain>
    </source>
</reference>
<dbReference type="Gene3D" id="2.60.40.10">
    <property type="entry name" value="Immunoglobulins"/>
    <property type="match status" value="5"/>
</dbReference>
<dbReference type="Gene3D" id="2.60.120.430">
    <property type="entry name" value="Galactose-binding lectin"/>
    <property type="match status" value="1"/>
</dbReference>
<gene>
    <name evidence="1" type="ORF">N7U62_10070</name>
</gene>
<dbReference type="RefSeq" id="WP_264137838.1">
    <property type="nucleotide sequence ID" value="NZ_JAOYOD010000001.1"/>
</dbReference>
<keyword evidence="2" id="KW-1185">Reference proteome</keyword>
<sequence>MNFKNINLKYAFALMLVVLVALWSACEEKDSEKTSDEVALFSFGPSVLRGDKLHFIGENLMDVERIVLPDNIVIEAADFDSLSAKRIVITVPDEAVEGKVALEVKNQDDPIVTKTSLSILEPITITSYPESAVRPGAVITIKGTYLNLIEEVIFATNKSVTEFEEQSREVLKVRVPADAQTGVLLLYDMEEIPNEFKTETEVQVSLPATTELAPATVKAQNDLTITGTNLDLVTDLLFPGGESVSSENFVSVSQTSIVVTVPAAGQDGVLNMVVASGLTVESNSSITMLLPTVSSVAPNPVKPGNELTVTGEDLDLISGVVFGGDVAGTVLGGGTATSITVQVPMEAQSGDVTFQTLSNKTVTSSSLAMVAPTISTIDDTAKRGDDMLVTGTNLDLITYVEFSGGTMVEVVSPSEAQFTVTVPSAALTGPVTLIAANGDRIESSQELILPNVPEIGGVPSLAVVGKMVTLTGSKLNLTQDVIFPGGVYATEFGDRTSTTLEVMVPAGITPGPGKISFTTYEGDMTESPEINMVDLSTYSSILYDETIGGGYGNWSWSTNDAASTDFAISGDVSWKSEHTGGYSGWSIGGSTVDVSSYETFSIFIYGGPGSDGKELWLVVDENWAGDGAIILKEGEWIEAKFNIADIQGGLSSWGRIILQDRGWTGTYYVDHIGFK</sequence>
<dbReference type="PROSITE" id="PS51257">
    <property type="entry name" value="PROKAR_LIPOPROTEIN"/>
    <property type="match status" value="1"/>
</dbReference>
<protein>
    <submittedName>
        <fullName evidence="1">IPT/TIG domain-containing protein</fullName>
    </submittedName>
</protein>
<evidence type="ECO:0000313" key="1">
    <source>
        <dbReference type="EMBL" id="MCV9387010.1"/>
    </source>
</evidence>
<accession>A0ABT3CTH1</accession>
<dbReference type="CDD" id="cd00102">
    <property type="entry name" value="IPT"/>
    <property type="match status" value="1"/>
</dbReference>
<comment type="caution">
    <text evidence="1">The sequence shown here is derived from an EMBL/GenBank/DDBJ whole genome shotgun (WGS) entry which is preliminary data.</text>
</comment>